<sequence>MSEVPKATINPEVTNTPSVTEEVIMTEYERRIIDKVSSEVWTQDEADKAIKVFSSIDKTLKTYRNTGMKVSLGIGNILSNNSYVNLFDNAEDLTQSCYGLTIGLGPLANIDNTGKCIFKGDKDFVNLVLSGYPTNRAKELFLKKDKLLAEDKHGKSIISRSPFGIEINDKSLKNARNLGELKASIKNILNPNKGSNNGSLSSHNLWTSCRSISKKLAELVDRQSEINLNDDEKNIEIAEFLVEMKEAIPQLQQLLADKK</sequence>
<accession>A0A0F9HWA0</accession>
<dbReference type="EMBL" id="LAZR01013934">
    <property type="protein sequence ID" value="KKM19676.1"/>
    <property type="molecule type" value="Genomic_DNA"/>
</dbReference>
<reference evidence="1" key="1">
    <citation type="journal article" date="2015" name="Nature">
        <title>Complex archaea that bridge the gap between prokaryotes and eukaryotes.</title>
        <authorList>
            <person name="Spang A."/>
            <person name="Saw J.H."/>
            <person name="Jorgensen S.L."/>
            <person name="Zaremba-Niedzwiedzka K."/>
            <person name="Martijn J."/>
            <person name="Lind A.E."/>
            <person name="van Eijk R."/>
            <person name="Schleper C."/>
            <person name="Guy L."/>
            <person name="Ettema T.J."/>
        </authorList>
    </citation>
    <scope>NUCLEOTIDE SEQUENCE</scope>
</reference>
<name>A0A0F9HWA0_9ZZZZ</name>
<proteinExistence type="predicted"/>
<evidence type="ECO:0000313" key="1">
    <source>
        <dbReference type="EMBL" id="KKM19676.1"/>
    </source>
</evidence>
<gene>
    <name evidence="1" type="ORF">LCGC14_1653220</name>
</gene>
<organism evidence="1">
    <name type="scientific">marine sediment metagenome</name>
    <dbReference type="NCBI Taxonomy" id="412755"/>
    <lineage>
        <taxon>unclassified sequences</taxon>
        <taxon>metagenomes</taxon>
        <taxon>ecological metagenomes</taxon>
    </lineage>
</organism>
<protein>
    <submittedName>
        <fullName evidence="1">Uncharacterized protein</fullName>
    </submittedName>
</protein>
<comment type="caution">
    <text evidence="1">The sequence shown here is derived from an EMBL/GenBank/DDBJ whole genome shotgun (WGS) entry which is preliminary data.</text>
</comment>
<dbReference type="AlphaFoldDB" id="A0A0F9HWA0"/>